<comment type="similarity">
    <text evidence="2">Belongs to the FAD-binding monooxygenase family.</text>
</comment>
<keyword evidence="9" id="KW-1185">Reference proteome</keyword>
<dbReference type="RefSeq" id="WP_264794117.1">
    <property type="nucleotide sequence ID" value="NZ_BRVS01000001.1"/>
</dbReference>
<protein>
    <submittedName>
        <fullName evidence="8">Cyclohexanone monooxygenase</fullName>
    </submittedName>
</protein>
<keyword evidence="7 8" id="KW-0503">Monooxygenase</keyword>
<keyword evidence="3" id="KW-0285">Flavoprotein</keyword>
<evidence type="ECO:0000313" key="8">
    <source>
        <dbReference type="EMBL" id="GLB65958.1"/>
    </source>
</evidence>
<dbReference type="Proteomes" id="UP001209654">
    <property type="component" value="Unassembled WGS sequence"/>
</dbReference>
<dbReference type="InterPro" id="IPR050775">
    <property type="entry name" value="FAD-binding_Monooxygenases"/>
</dbReference>
<keyword evidence="6" id="KW-0560">Oxidoreductase</keyword>
<evidence type="ECO:0000256" key="1">
    <source>
        <dbReference type="ARBA" id="ARBA00001974"/>
    </source>
</evidence>
<dbReference type="SUPFAM" id="SSF51905">
    <property type="entry name" value="FAD/NAD(P)-binding domain"/>
    <property type="match status" value="2"/>
</dbReference>
<comment type="cofactor">
    <cofactor evidence="1">
        <name>FAD</name>
        <dbReference type="ChEBI" id="CHEBI:57692"/>
    </cofactor>
</comment>
<evidence type="ECO:0000256" key="7">
    <source>
        <dbReference type="ARBA" id="ARBA00023033"/>
    </source>
</evidence>
<dbReference type="Gene3D" id="3.50.50.60">
    <property type="entry name" value="FAD/NAD(P)-binding domain"/>
    <property type="match status" value="2"/>
</dbReference>
<dbReference type="InterPro" id="IPR036188">
    <property type="entry name" value="FAD/NAD-bd_sf"/>
</dbReference>
<name>A0ABQ5MPQ7_9MICC</name>
<dbReference type="PANTHER" id="PTHR43098">
    <property type="entry name" value="L-ORNITHINE N(5)-MONOOXYGENASE-RELATED"/>
    <property type="match status" value="1"/>
</dbReference>
<keyword evidence="5" id="KW-0521">NADP</keyword>
<accession>A0ABQ5MPQ7</accession>
<proteinExistence type="inferred from homology"/>
<evidence type="ECO:0000256" key="4">
    <source>
        <dbReference type="ARBA" id="ARBA00022827"/>
    </source>
</evidence>
<dbReference type="Pfam" id="PF00743">
    <property type="entry name" value="FMO-like"/>
    <property type="match status" value="1"/>
</dbReference>
<reference evidence="8 9" key="1">
    <citation type="journal article" date="2023" name="Int. J. Syst. Evol. Microbiol.">
        <title>Arthrobacter mangrovi sp. nov., an actinobacterium isolated from the rhizosphere of a mangrove.</title>
        <authorList>
            <person name="Hamada M."/>
            <person name="Saitou S."/>
            <person name="Enomoto N."/>
            <person name="Nanri K."/>
            <person name="Hidaka K."/>
            <person name="Miura T."/>
            <person name="Tamura T."/>
        </authorList>
    </citation>
    <scope>NUCLEOTIDE SEQUENCE [LARGE SCALE GENOMIC DNA]</scope>
    <source>
        <strain evidence="8 9">NBRC 112813</strain>
    </source>
</reference>
<comment type="caution">
    <text evidence="8">The sequence shown here is derived from an EMBL/GenBank/DDBJ whole genome shotgun (WGS) entry which is preliminary data.</text>
</comment>
<gene>
    <name evidence="8" type="ORF">AHIS1636_03970</name>
</gene>
<evidence type="ECO:0000256" key="5">
    <source>
        <dbReference type="ARBA" id="ARBA00022857"/>
    </source>
</evidence>
<sequence length="542" mass="60537">MTHTTDFDVLIVGAGWSGLMALHRLRSRGFSARVLEAAPEVGGTWYWNRYPGARCDVESIHYSYSFDEELQQEWNWTERYAAQPELLSYARHVADRFDLRRDIQFNTKVSSAKFDDEASVWTLRTEEGESLTAKFCILATGVLSATKIPDLRGLSRFQGTLLNTFDWPEEPVDFTGKRVAVLGTGSSGIQAIPEIAKSAEHLYVLQRTPSFSLPAKNRPLQPKELEQVKREYARLRAAARDSLDGLALENTGKSAFDVTEEERNAIFEEVYEEGAPFKFQGMFIDQMTDLKANATAAEFVARKIAERVKDPETAAALTPSGYPIATRRLCIDTGYYETFNRENVTLVNLLKEPITEVTEKGITTAARTYEVDYLVLATGFDAVTGSFTRIDVRGVGGQSLKEKWDAAASSYLGLAVNGFPNLFTVTGPLSPSVLSNMMVSIEQHVDWITACLGYLEEKGIDRIEPTQEAEQEWVRHASEVADFTLFPQSSSWYSGANVEGKPRQILPYLGGVHNYRRLTQEIAADGYRGFTIRSREAAELAS</sequence>
<dbReference type="EMBL" id="BRVS01000001">
    <property type="protein sequence ID" value="GLB65958.1"/>
    <property type="molecule type" value="Genomic_DNA"/>
</dbReference>
<evidence type="ECO:0000256" key="3">
    <source>
        <dbReference type="ARBA" id="ARBA00022630"/>
    </source>
</evidence>
<organism evidence="8 9">
    <name type="scientific">Arthrobacter mangrovi</name>
    <dbReference type="NCBI Taxonomy" id="2966350"/>
    <lineage>
        <taxon>Bacteria</taxon>
        <taxon>Bacillati</taxon>
        <taxon>Actinomycetota</taxon>
        <taxon>Actinomycetes</taxon>
        <taxon>Micrococcales</taxon>
        <taxon>Micrococcaceae</taxon>
        <taxon>Arthrobacter</taxon>
    </lineage>
</organism>
<dbReference type="InterPro" id="IPR020946">
    <property type="entry name" value="Flavin_mOase-like"/>
</dbReference>
<dbReference type="GO" id="GO:0004497">
    <property type="term" value="F:monooxygenase activity"/>
    <property type="evidence" value="ECO:0007669"/>
    <property type="project" value="UniProtKB-KW"/>
</dbReference>
<evidence type="ECO:0000256" key="2">
    <source>
        <dbReference type="ARBA" id="ARBA00010139"/>
    </source>
</evidence>
<evidence type="ECO:0000256" key="6">
    <source>
        <dbReference type="ARBA" id="ARBA00023002"/>
    </source>
</evidence>
<dbReference type="PANTHER" id="PTHR43098:SF3">
    <property type="entry name" value="L-ORNITHINE N(5)-MONOOXYGENASE-RELATED"/>
    <property type="match status" value="1"/>
</dbReference>
<evidence type="ECO:0000313" key="9">
    <source>
        <dbReference type="Proteomes" id="UP001209654"/>
    </source>
</evidence>
<keyword evidence="4" id="KW-0274">FAD</keyword>